<dbReference type="EMBL" id="BMVG01000020">
    <property type="protein sequence ID" value="GHE09610.1"/>
    <property type="molecule type" value="Genomic_DNA"/>
</dbReference>
<comment type="caution">
    <text evidence="2">The sequence shown here is derived from an EMBL/GenBank/DDBJ whole genome shotgun (WGS) entry which is preliminary data.</text>
</comment>
<feature type="transmembrane region" description="Helical" evidence="1">
    <location>
        <begin position="63"/>
        <end position="80"/>
    </location>
</feature>
<dbReference type="Proteomes" id="UP000655443">
    <property type="component" value="Unassembled WGS sequence"/>
</dbReference>
<feature type="transmembrane region" description="Helical" evidence="1">
    <location>
        <begin position="23"/>
        <end position="43"/>
    </location>
</feature>
<proteinExistence type="predicted"/>
<reference evidence="2" key="2">
    <citation type="submission" date="2020-09" db="EMBL/GenBank/DDBJ databases">
        <authorList>
            <person name="Sun Q."/>
            <person name="Ohkuma M."/>
        </authorList>
    </citation>
    <scope>NUCLEOTIDE SEQUENCE</scope>
    <source>
        <strain evidence="2">JCM 4714</strain>
    </source>
</reference>
<keyword evidence="3" id="KW-1185">Reference proteome</keyword>
<evidence type="ECO:0000313" key="2">
    <source>
        <dbReference type="EMBL" id="GHE09610.1"/>
    </source>
</evidence>
<keyword evidence="1" id="KW-0472">Membrane</keyword>
<accession>A0A919D5F2</accession>
<dbReference type="AlphaFoldDB" id="A0A919D5F2"/>
<keyword evidence="1" id="KW-0812">Transmembrane</keyword>
<evidence type="ECO:0000313" key="3">
    <source>
        <dbReference type="Proteomes" id="UP000655443"/>
    </source>
</evidence>
<reference evidence="2" key="1">
    <citation type="journal article" date="2014" name="Int. J. Syst. Evol. Microbiol.">
        <title>Complete genome sequence of Corynebacterium casei LMG S-19264T (=DSM 44701T), isolated from a smear-ripened cheese.</title>
        <authorList>
            <consortium name="US DOE Joint Genome Institute (JGI-PGF)"/>
            <person name="Walter F."/>
            <person name="Albersmeier A."/>
            <person name="Kalinowski J."/>
            <person name="Ruckert C."/>
        </authorList>
    </citation>
    <scope>NUCLEOTIDE SEQUENCE</scope>
    <source>
        <strain evidence="2">JCM 4714</strain>
    </source>
</reference>
<protein>
    <submittedName>
        <fullName evidence="2">Uncharacterized protein</fullName>
    </submittedName>
</protein>
<evidence type="ECO:0000256" key="1">
    <source>
        <dbReference type="SAM" id="Phobius"/>
    </source>
</evidence>
<keyword evidence="1" id="KW-1133">Transmembrane helix</keyword>
<gene>
    <name evidence="2" type="ORF">GCM10010339_62520</name>
</gene>
<dbReference type="RefSeq" id="WP_189956969.1">
    <property type="nucleotide sequence ID" value="NZ_BMVG01000020.1"/>
</dbReference>
<sequence>MTALKDEQTTTGATATRTPAARIAWAVAGLALIVLGAVLIWVIQTKAVDMPNDIRMSALGPRAATFVFFGGGTWCLARAGKQRM</sequence>
<organism evidence="2 3">
    <name type="scientific">Streptomyces alanosinicus</name>
    <dbReference type="NCBI Taxonomy" id="68171"/>
    <lineage>
        <taxon>Bacteria</taxon>
        <taxon>Bacillati</taxon>
        <taxon>Actinomycetota</taxon>
        <taxon>Actinomycetes</taxon>
        <taxon>Kitasatosporales</taxon>
        <taxon>Streptomycetaceae</taxon>
        <taxon>Streptomyces</taxon>
    </lineage>
</organism>
<name>A0A919D5F2_9ACTN</name>